<dbReference type="PANTHER" id="PTHR21137:SF35">
    <property type="entry name" value="ODORANT RECEPTOR 19A-RELATED"/>
    <property type="match status" value="1"/>
</dbReference>
<keyword evidence="12" id="KW-1185">Reference proteome</keyword>
<proteinExistence type="inferred from homology"/>
<feature type="transmembrane region" description="Helical" evidence="10">
    <location>
        <begin position="50"/>
        <end position="69"/>
    </location>
</feature>
<accession>A0A2A3ETK8</accession>
<dbReference type="GO" id="GO:0005886">
    <property type="term" value="C:plasma membrane"/>
    <property type="evidence" value="ECO:0007669"/>
    <property type="project" value="UniProtKB-SubCell"/>
</dbReference>
<keyword evidence="2" id="KW-1003">Cell membrane</keyword>
<protein>
    <recommendedName>
        <fullName evidence="10">Odorant receptor</fullName>
    </recommendedName>
</protein>
<dbReference type="Proteomes" id="UP000242457">
    <property type="component" value="Unassembled WGS sequence"/>
</dbReference>
<dbReference type="Pfam" id="PF02949">
    <property type="entry name" value="7tm_6"/>
    <property type="match status" value="1"/>
</dbReference>
<keyword evidence="9 10" id="KW-0807">Transducer</keyword>
<feature type="transmembrane region" description="Helical" evidence="10">
    <location>
        <begin position="271"/>
        <end position="295"/>
    </location>
</feature>
<evidence type="ECO:0000256" key="3">
    <source>
        <dbReference type="ARBA" id="ARBA00022606"/>
    </source>
</evidence>
<dbReference type="PANTHER" id="PTHR21137">
    <property type="entry name" value="ODORANT RECEPTOR"/>
    <property type="match status" value="1"/>
</dbReference>
<sequence>MENISEIAKAEEDLKYATRFVKPIMGMIGAWPISPSTSFFLKVLQRLKHIFTYFLFFLIIIPTLMYVFLKEKNNKVRLKLMPPIINCSIQFFKYTIILWRRKEIQEGLYAIKHDWIKATEEERLIFRSKAKIGRRVVLVVAFTMYGGGLCYRMILPLLKGTIVTANNTTIRALSCPSYFLILNEQQSPIHEILFVLQIIAGIAIYAVICGFCGIFALLVLHTWSMLRILVNKIKKLVDKSDMSEVMLQRKIMDIVEYQMKIKRFLKNIETITEYICLIEMIGSTCMICLVGYCILMEWENTNTMAVVIYITIQVSIIFCVFILCYIGQMLVDENYIVSQASSTINWYRLSIKNMRCLILIIAMSNYPMKLKAAKMMEMSLITFTDIMKVSMGYLNILREII</sequence>
<evidence type="ECO:0000256" key="9">
    <source>
        <dbReference type="ARBA" id="ARBA00023224"/>
    </source>
</evidence>
<reference evidence="11 12" key="1">
    <citation type="submission" date="2014-07" db="EMBL/GenBank/DDBJ databases">
        <title>Genomic and transcriptomic analysis on Apis cerana provide comprehensive insights into honey bee biology.</title>
        <authorList>
            <person name="Diao Q."/>
            <person name="Sun L."/>
            <person name="Zheng H."/>
            <person name="Zheng H."/>
            <person name="Xu S."/>
            <person name="Wang S."/>
            <person name="Zeng Z."/>
            <person name="Hu F."/>
            <person name="Su S."/>
            <person name="Wu J."/>
        </authorList>
    </citation>
    <scope>NUCLEOTIDE SEQUENCE [LARGE SCALE GENOMIC DNA]</scope>
    <source>
        <tissue evidence="11">Pupae without intestine</tissue>
    </source>
</reference>
<keyword evidence="7 10" id="KW-0472">Membrane</keyword>
<evidence type="ECO:0000256" key="8">
    <source>
        <dbReference type="ARBA" id="ARBA00023170"/>
    </source>
</evidence>
<keyword evidence="5 10" id="KW-0552">Olfaction</keyword>
<gene>
    <name evidence="11" type="ORF">APICC_02321</name>
</gene>
<dbReference type="OrthoDB" id="7540137at2759"/>
<dbReference type="AlphaFoldDB" id="A0A2A3ETK8"/>
<keyword evidence="4 10" id="KW-0812">Transmembrane</keyword>
<comment type="subcellular location">
    <subcellularLocation>
        <location evidence="1 10">Cell membrane</location>
        <topology evidence="1 10">Multi-pass membrane protein</topology>
    </subcellularLocation>
</comment>
<feature type="transmembrane region" description="Helical" evidence="10">
    <location>
        <begin position="193"/>
        <end position="220"/>
    </location>
</feature>
<dbReference type="GO" id="GO:0004984">
    <property type="term" value="F:olfactory receptor activity"/>
    <property type="evidence" value="ECO:0007669"/>
    <property type="project" value="InterPro"/>
</dbReference>
<evidence type="ECO:0000313" key="12">
    <source>
        <dbReference type="Proteomes" id="UP000242457"/>
    </source>
</evidence>
<evidence type="ECO:0000256" key="6">
    <source>
        <dbReference type="ARBA" id="ARBA00022989"/>
    </source>
</evidence>
<organism evidence="11 12">
    <name type="scientific">Apis cerana cerana</name>
    <name type="common">Oriental honeybee</name>
    <dbReference type="NCBI Taxonomy" id="94128"/>
    <lineage>
        <taxon>Eukaryota</taxon>
        <taxon>Metazoa</taxon>
        <taxon>Ecdysozoa</taxon>
        <taxon>Arthropoda</taxon>
        <taxon>Hexapoda</taxon>
        <taxon>Insecta</taxon>
        <taxon>Pterygota</taxon>
        <taxon>Neoptera</taxon>
        <taxon>Endopterygota</taxon>
        <taxon>Hymenoptera</taxon>
        <taxon>Apocrita</taxon>
        <taxon>Aculeata</taxon>
        <taxon>Apoidea</taxon>
        <taxon>Anthophila</taxon>
        <taxon>Apidae</taxon>
        <taxon>Apis</taxon>
    </lineage>
</organism>
<evidence type="ECO:0000256" key="5">
    <source>
        <dbReference type="ARBA" id="ARBA00022725"/>
    </source>
</evidence>
<evidence type="ECO:0000256" key="10">
    <source>
        <dbReference type="RuleBase" id="RU351113"/>
    </source>
</evidence>
<evidence type="ECO:0000256" key="7">
    <source>
        <dbReference type="ARBA" id="ARBA00023136"/>
    </source>
</evidence>
<evidence type="ECO:0000256" key="4">
    <source>
        <dbReference type="ARBA" id="ARBA00022692"/>
    </source>
</evidence>
<feature type="transmembrane region" description="Helical" evidence="10">
    <location>
        <begin position="307"/>
        <end position="331"/>
    </location>
</feature>
<comment type="caution">
    <text evidence="10">Lacks conserved residue(s) required for the propagation of feature annotation.</text>
</comment>
<dbReference type="STRING" id="94128.A0A2A3ETK8"/>
<evidence type="ECO:0000313" key="11">
    <source>
        <dbReference type="EMBL" id="PBC34546.1"/>
    </source>
</evidence>
<keyword evidence="3 10" id="KW-0716">Sensory transduction</keyword>
<dbReference type="GO" id="GO:0007165">
    <property type="term" value="P:signal transduction"/>
    <property type="evidence" value="ECO:0007669"/>
    <property type="project" value="UniProtKB-KW"/>
</dbReference>
<evidence type="ECO:0000256" key="2">
    <source>
        <dbReference type="ARBA" id="ARBA00022475"/>
    </source>
</evidence>
<feature type="transmembrane region" description="Helical" evidence="10">
    <location>
        <begin position="24"/>
        <end position="44"/>
    </location>
</feature>
<name>A0A2A3ETK8_APICC</name>
<dbReference type="EMBL" id="KZ288189">
    <property type="protein sequence ID" value="PBC34546.1"/>
    <property type="molecule type" value="Genomic_DNA"/>
</dbReference>
<keyword evidence="6 10" id="KW-1133">Transmembrane helix</keyword>
<dbReference type="InterPro" id="IPR004117">
    <property type="entry name" value="7tm6_olfct_rcpt"/>
</dbReference>
<keyword evidence="8 10" id="KW-0675">Receptor</keyword>
<evidence type="ECO:0000256" key="1">
    <source>
        <dbReference type="ARBA" id="ARBA00004651"/>
    </source>
</evidence>
<feature type="transmembrane region" description="Helical" evidence="10">
    <location>
        <begin position="136"/>
        <end position="154"/>
    </location>
</feature>
<dbReference type="GO" id="GO:0005549">
    <property type="term" value="F:odorant binding"/>
    <property type="evidence" value="ECO:0007669"/>
    <property type="project" value="InterPro"/>
</dbReference>
<comment type="similarity">
    <text evidence="10">Belongs to the insect chemoreceptor superfamily. Heteromeric odorant receptor channel (TC 1.A.69) family.</text>
</comment>